<evidence type="ECO:0000259" key="1">
    <source>
        <dbReference type="Pfam" id="PF12705"/>
    </source>
</evidence>
<reference evidence="2 3" key="1">
    <citation type="submission" date="2016-03" db="EMBL/GenBank/DDBJ databases">
        <authorList>
            <person name="Green D.E."/>
            <person name="Kennedy B.V."/>
            <person name="Kocak B.Z."/>
            <person name="Moretti M.L."/>
            <person name="Onelangsy F.L."/>
            <person name="Mezghani N.A."/>
            <person name="Thompson P.K."/>
            <person name="Ulbrich M.C."/>
            <person name="Furbee E.C."/>
            <person name="Grubb S.R."/>
            <person name="Warner M.H."/>
            <person name="Montgomery M.T."/>
            <person name="Garlena R.A."/>
            <person name="Russell D.A."/>
            <person name="Pope W.H."/>
            <person name="Jacobs-Sera D."/>
            <person name="Hendrix R.W."/>
            <person name="Hatfull G.F."/>
        </authorList>
    </citation>
    <scope>NUCLEOTIDE SEQUENCE [LARGE SCALE GENOMIC DNA]</scope>
</reference>
<proteinExistence type="predicted"/>
<dbReference type="InterPro" id="IPR011604">
    <property type="entry name" value="PDDEXK-like_dom_sf"/>
</dbReference>
<dbReference type="InterPro" id="IPR038726">
    <property type="entry name" value="PDDEXK_AddAB-type"/>
</dbReference>
<dbReference type="EMBL" id="KU963258">
    <property type="protein sequence ID" value="AMS03431.1"/>
    <property type="molecule type" value="Genomic_DNA"/>
</dbReference>
<dbReference type="Proteomes" id="UP000223856">
    <property type="component" value="Segment"/>
</dbReference>
<protein>
    <submittedName>
        <fullName evidence="2">Cas4 family exonuclease</fullName>
    </submittedName>
</protein>
<keyword evidence="2" id="KW-0378">Hydrolase</keyword>
<dbReference type="GeneID" id="40079192"/>
<name>A0A142KBE8_9CAUD</name>
<dbReference type="Pfam" id="PF12705">
    <property type="entry name" value="PDDEXK_1"/>
    <property type="match status" value="1"/>
</dbReference>
<dbReference type="RefSeq" id="YP_009603312.1">
    <property type="nucleotide sequence ID" value="NC_041950.1"/>
</dbReference>
<keyword evidence="3" id="KW-1185">Reference proteome</keyword>
<evidence type="ECO:0000313" key="2">
    <source>
        <dbReference type="EMBL" id="AMS03431.1"/>
    </source>
</evidence>
<dbReference type="Gene3D" id="3.90.320.10">
    <property type="match status" value="1"/>
</dbReference>
<dbReference type="GO" id="GO:0004527">
    <property type="term" value="F:exonuclease activity"/>
    <property type="evidence" value="ECO:0007669"/>
    <property type="project" value="UniProtKB-KW"/>
</dbReference>
<keyword evidence="2" id="KW-0540">Nuclease</keyword>
<gene>
    <name evidence="2" type="primary">38</name>
    <name evidence="2" type="ORF">SEA_KATYUSHA_38</name>
</gene>
<accession>A0A142KBE8</accession>
<dbReference type="KEGG" id="vg:40079192"/>
<keyword evidence="2" id="KW-0269">Exonuclease</keyword>
<organism evidence="2 3">
    <name type="scientific">Gordonia phage Katyusha</name>
    <dbReference type="NCBI Taxonomy" id="1821555"/>
    <lineage>
        <taxon>Viruses</taxon>
        <taxon>Duplodnaviria</taxon>
        <taxon>Heunggongvirae</taxon>
        <taxon>Uroviricota</taxon>
        <taxon>Caudoviricetes</taxon>
        <taxon>Demosthenesvirus</taxon>
        <taxon>Demosthenesvirus katyusha</taxon>
    </lineage>
</organism>
<sequence length="401" mass="45864">MELKTISASSLTKFEECPRGWHAEYVERLPRVGSSSKPALLGSAVHEPLELYVKEVFIDKTHEVDEDRLFALFDVSFVKHLREMPSMSNPLYADGKDMLQRWHDRIGELLDPSVEVMQVEEKMHMMIKTSDGPKRMNFIFDRVDLIKEDGKVIIRVVDYKTVREPISPEQLMQRVQARMYGMAAQAEYKDLDPDEIWVQFYLLRYGPVEVHFSRDDNVITWRYVKDTAERILATTGKGQRQLGKGCMFCPIKATCTAWQRNADGGGLMYLAGDRNLLAQKRLELESGMKQLKYALEEIDNLMIADAMETDEISYDTEDFHVEMISQTRSSYDPVQVKGIIGEELFNSIGGKCTKANIEKMLKGSDLDSIQKSLLRGCTNTKVSEPRPKVTARIIKEKKVGT</sequence>
<evidence type="ECO:0000313" key="3">
    <source>
        <dbReference type="Proteomes" id="UP000223856"/>
    </source>
</evidence>
<feature type="domain" description="PD-(D/E)XK endonuclease-like" evidence="1">
    <location>
        <begin position="5"/>
        <end position="255"/>
    </location>
</feature>